<evidence type="ECO:0000313" key="3">
    <source>
        <dbReference type="Proteomes" id="UP000184071"/>
    </source>
</evidence>
<dbReference type="RefSeq" id="WP_073417199.1">
    <property type="nucleotide sequence ID" value="NZ_FQWC01000007.1"/>
</dbReference>
<organism evidence="2 3">
    <name type="scientific">Flavobacterium defluvii</name>
    <dbReference type="NCBI Taxonomy" id="370979"/>
    <lineage>
        <taxon>Bacteria</taxon>
        <taxon>Pseudomonadati</taxon>
        <taxon>Bacteroidota</taxon>
        <taxon>Flavobacteriia</taxon>
        <taxon>Flavobacteriales</taxon>
        <taxon>Flavobacteriaceae</taxon>
        <taxon>Flavobacterium</taxon>
    </lineage>
</organism>
<reference evidence="3" key="1">
    <citation type="submission" date="2016-11" db="EMBL/GenBank/DDBJ databases">
        <authorList>
            <person name="Varghese N."/>
            <person name="Submissions S."/>
        </authorList>
    </citation>
    <scope>NUCLEOTIDE SEQUENCE [LARGE SCALE GENOMIC DNA]</scope>
    <source>
        <strain evidence="3">DSM 17963</strain>
    </source>
</reference>
<evidence type="ECO:0000313" key="2">
    <source>
        <dbReference type="EMBL" id="SHH42783.1"/>
    </source>
</evidence>
<sequence length="323" mass="37891">MPMPNYTFEDYKNAIKAKYEEEVRGGYSNNLNSPTPANLRNLCLKRFNTNTKKEDLIIFESFFEFAFDKDKRNLYGDLELNKLTSVQRFLLGKTETPTEDTVQFSAILVDFQPRPFFKFMEEFREENNEEEKEEELKKELRGTNFSNDLSEEKKYVDVKIEEPKNEVQEIFPSIPKLPIVNVPVKKRRTLSEIIYRRTKPVIIITTFIFSLIAAVIYFAFFQKHCMQWSEDHYEVVDCSPNESALNEIIPYDESLLDFKKLKACDTTTCFRKNGEAFVWYGKRGDEVDFFNNNGNGRHPETNGALRPVTSYMFGKYLKGKPCK</sequence>
<keyword evidence="1" id="KW-0812">Transmembrane</keyword>
<gene>
    <name evidence="2" type="ORF">SAMN05443663_107242</name>
</gene>
<dbReference type="AlphaFoldDB" id="A0A1M5SXC7"/>
<feature type="transmembrane region" description="Helical" evidence="1">
    <location>
        <begin position="201"/>
        <end position="220"/>
    </location>
</feature>
<evidence type="ECO:0000256" key="1">
    <source>
        <dbReference type="SAM" id="Phobius"/>
    </source>
</evidence>
<accession>A0A1M5SXC7</accession>
<dbReference type="Proteomes" id="UP000184071">
    <property type="component" value="Unassembled WGS sequence"/>
</dbReference>
<proteinExistence type="predicted"/>
<name>A0A1M5SXC7_9FLAO</name>
<dbReference type="OrthoDB" id="1340494at2"/>
<keyword evidence="3" id="KW-1185">Reference proteome</keyword>
<protein>
    <submittedName>
        <fullName evidence="2">Uncharacterized protein</fullName>
    </submittedName>
</protein>
<keyword evidence="1" id="KW-0472">Membrane</keyword>
<dbReference type="EMBL" id="FQWC01000007">
    <property type="protein sequence ID" value="SHH42783.1"/>
    <property type="molecule type" value="Genomic_DNA"/>
</dbReference>
<keyword evidence="1" id="KW-1133">Transmembrane helix</keyword>
<dbReference type="STRING" id="370979.SAMN05443663_107242"/>